<feature type="region of interest" description="Disordered" evidence="4">
    <location>
        <begin position="1"/>
        <end position="27"/>
    </location>
</feature>
<evidence type="ECO:0000313" key="8">
    <source>
        <dbReference type="Proteomes" id="UP000672039"/>
    </source>
</evidence>
<dbReference type="PANTHER" id="PTHR30629:SF2">
    <property type="entry name" value="PROPHAGE INTEGRASE INTS-RELATED"/>
    <property type="match status" value="1"/>
</dbReference>
<evidence type="ECO:0000256" key="2">
    <source>
        <dbReference type="ARBA" id="ARBA00022908"/>
    </source>
</evidence>
<dbReference type="Gene3D" id="1.10.150.130">
    <property type="match status" value="1"/>
</dbReference>
<dbReference type="InterPro" id="IPR038488">
    <property type="entry name" value="Integrase_DNA-bd_sf"/>
</dbReference>
<dbReference type="RefSeq" id="WP_210221376.1">
    <property type="nucleotide sequence ID" value="NZ_CP072801.1"/>
</dbReference>
<dbReference type="InterPro" id="IPR025166">
    <property type="entry name" value="Integrase_DNA_bind_dom"/>
</dbReference>
<name>A0ABX7WMI7_9GAMM</name>
<dbReference type="Pfam" id="PF13356">
    <property type="entry name" value="Arm-DNA-bind_3"/>
    <property type="match status" value="1"/>
</dbReference>
<comment type="similarity">
    <text evidence="1">Belongs to the 'phage' integrase family.</text>
</comment>
<proteinExistence type="inferred from homology"/>
<feature type="domain" description="Integrase DNA-binding" evidence="5">
    <location>
        <begin position="5"/>
        <end position="90"/>
    </location>
</feature>
<evidence type="ECO:0000256" key="4">
    <source>
        <dbReference type="SAM" id="MobiDB-lite"/>
    </source>
</evidence>
<keyword evidence="3" id="KW-0238">DNA-binding</keyword>
<keyword evidence="8" id="KW-1185">Reference proteome</keyword>
<evidence type="ECO:0000256" key="1">
    <source>
        <dbReference type="ARBA" id="ARBA00008857"/>
    </source>
</evidence>
<dbReference type="InterPro" id="IPR010998">
    <property type="entry name" value="Integrase_recombinase_N"/>
</dbReference>
<keyword evidence="2" id="KW-0229">DNA integration</keyword>
<dbReference type="Gene3D" id="3.30.160.390">
    <property type="entry name" value="Integrase, DNA-binding domain"/>
    <property type="match status" value="1"/>
</dbReference>
<dbReference type="InterPro" id="IPR053876">
    <property type="entry name" value="Phage_int_M"/>
</dbReference>
<dbReference type="InterPro" id="IPR050808">
    <property type="entry name" value="Phage_Integrase"/>
</dbReference>
<sequence length="146" mass="16815">MKRSLTDTAIRNAKPHQDGKPKKYTDGGGLYLLVSPTGKHWRYDYRHHDKRKTLAIASYPEFSHSEAREKHTEARALLARGVDPSQHKRELKMADATENTFEAVSREWLARNKDGWSESHYDRSISYLTRDVFPLLGKLHLTSSPP</sequence>
<evidence type="ECO:0000259" key="5">
    <source>
        <dbReference type="Pfam" id="PF13356"/>
    </source>
</evidence>
<dbReference type="EMBL" id="CP072801">
    <property type="protein sequence ID" value="QTR44936.1"/>
    <property type="molecule type" value="Genomic_DNA"/>
</dbReference>
<dbReference type="Pfam" id="PF22022">
    <property type="entry name" value="Phage_int_M"/>
    <property type="match status" value="1"/>
</dbReference>
<evidence type="ECO:0000256" key="3">
    <source>
        <dbReference type="ARBA" id="ARBA00023125"/>
    </source>
</evidence>
<feature type="compositionally biased region" description="Basic and acidic residues" evidence="4">
    <location>
        <begin position="15"/>
        <end position="25"/>
    </location>
</feature>
<accession>A0ABX7WMI7</accession>
<evidence type="ECO:0000259" key="6">
    <source>
        <dbReference type="Pfam" id="PF22022"/>
    </source>
</evidence>
<dbReference type="PANTHER" id="PTHR30629">
    <property type="entry name" value="PROPHAGE INTEGRASE"/>
    <property type="match status" value="1"/>
</dbReference>
<evidence type="ECO:0000313" key="7">
    <source>
        <dbReference type="EMBL" id="QTR44936.1"/>
    </source>
</evidence>
<reference evidence="7 8" key="1">
    <citation type="submission" date="2021-04" db="EMBL/GenBank/DDBJ databases">
        <title>Genomics, taxonomy and metabolism of representatives of sulfur bacteria of the genus Thiothrix: Thiothrix fructosivorans QT, Thiothrix unzii A1T and three new species, Thiothrix subterranea sp. nov., Thiothrix litoralis sp. nov. and 'Candidatus Thiothrix anitrata' sp. nov.</title>
        <authorList>
            <person name="Ravin N.V."/>
            <person name="Smolyakov D."/>
            <person name="Rudenko T.S."/>
            <person name="Mardanov A.V."/>
            <person name="Beletsky A.V."/>
            <person name="Markov N.D."/>
            <person name="Fomenkov A.I."/>
            <person name="Roberts R.J."/>
            <person name="Karnachuk O.V."/>
            <person name="Novikov A."/>
            <person name="Grabovich M.Y."/>
        </authorList>
    </citation>
    <scope>NUCLEOTIDE SEQUENCE [LARGE SCALE GENOMIC DNA]</scope>
    <source>
        <strain evidence="7 8">AS</strain>
    </source>
</reference>
<dbReference type="Proteomes" id="UP000672039">
    <property type="component" value="Chromosome"/>
</dbReference>
<feature type="domain" description="Phage integrase central" evidence="6">
    <location>
        <begin position="101"/>
        <end position="141"/>
    </location>
</feature>
<gene>
    <name evidence="7" type="ORF">J9253_13035</name>
</gene>
<protein>
    <submittedName>
        <fullName evidence="7">DUF4102 domain-containing protein</fullName>
    </submittedName>
</protein>
<organism evidence="7 8">
    <name type="scientific">Thiothrix litoralis</name>
    <dbReference type="NCBI Taxonomy" id="2891210"/>
    <lineage>
        <taxon>Bacteria</taxon>
        <taxon>Pseudomonadati</taxon>
        <taxon>Pseudomonadota</taxon>
        <taxon>Gammaproteobacteria</taxon>
        <taxon>Thiotrichales</taxon>
        <taxon>Thiotrichaceae</taxon>
        <taxon>Thiothrix</taxon>
    </lineage>
</organism>